<keyword evidence="13" id="KW-1185">Reference proteome</keyword>
<feature type="region of interest" description="Disordered" evidence="10">
    <location>
        <begin position="491"/>
        <end position="513"/>
    </location>
</feature>
<feature type="region of interest" description="Disordered" evidence="10">
    <location>
        <begin position="282"/>
        <end position="315"/>
    </location>
</feature>
<dbReference type="PROSITE" id="PS50011">
    <property type="entry name" value="PROTEIN_KINASE_DOM"/>
    <property type="match status" value="1"/>
</dbReference>
<keyword evidence="2" id="KW-0723">Serine/threonine-protein kinase</keyword>
<evidence type="ECO:0000259" key="11">
    <source>
        <dbReference type="PROSITE" id="PS50011"/>
    </source>
</evidence>
<keyword evidence="3" id="KW-0808">Transferase</keyword>
<feature type="compositionally biased region" description="Pro residues" evidence="10">
    <location>
        <begin position="140"/>
        <end position="150"/>
    </location>
</feature>
<evidence type="ECO:0000256" key="5">
    <source>
        <dbReference type="ARBA" id="ARBA00022777"/>
    </source>
</evidence>
<dbReference type="Pfam" id="PF07714">
    <property type="entry name" value="PK_Tyr_Ser-Thr"/>
    <property type="match status" value="1"/>
</dbReference>
<feature type="compositionally biased region" description="Gly residues" evidence="10">
    <location>
        <begin position="153"/>
        <end position="164"/>
    </location>
</feature>
<dbReference type="InterPro" id="IPR052239">
    <property type="entry name" value="Ser/Thr-specific_kinases"/>
</dbReference>
<accession>A0A9W6F188</accession>
<dbReference type="SMART" id="SM00220">
    <property type="entry name" value="S_TKc"/>
    <property type="match status" value="1"/>
</dbReference>
<evidence type="ECO:0000256" key="9">
    <source>
        <dbReference type="PROSITE-ProRule" id="PRU10141"/>
    </source>
</evidence>
<evidence type="ECO:0000256" key="6">
    <source>
        <dbReference type="ARBA" id="ARBA00022840"/>
    </source>
</evidence>
<dbReference type="GO" id="GO:0004674">
    <property type="term" value="F:protein serine/threonine kinase activity"/>
    <property type="evidence" value="ECO:0007669"/>
    <property type="project" value="UniProtKB-KW"/>
</dbReference>
<evidence type="ECO:0000256" key="7">
    <source>
        <dbReference type="ARBA" id="ARBA00047899"/>
    </source>
</evidence>
<sequence length="513" mass="53475">MNYSQLLWDCWAYGASYLPLCGLPNWAAAFLPQLGSGEIIPLGSRRFRVLQKLGEGGYAVVYLVSEMATADHPHPDPELRALKKVLVQSSEHFDAVQQEMLVHSAVQHHPNILPLLDYCCAEGTNGGAAAAAVAVPALTPPAPQLPPPPHAAGGNGSISSGGGGGGSLAVPVSVSASFPAGGVGRGGGDLPTARSGPSGGSYQIHNQIQIQNQDRMACFLFPAFRAGTLASELERLVAGSQMLSTSDVLAVFTQIAKATAHVHAHGYAHRDIKPLNVLVAVNPDHPASGRQQQQQPGRQGAPAGGWRPAGRLGERGRVDGADVEAALALTAETSTSTSIGRDVGPRYRCVLMDFGSARPRTVRITSRSQALQLQEDAEAHCSAPYRAPELFDVPSGSGSAPLDLDLAAADVWALGASLFHIMYGEPPFQRAMNASGGSLALAVLNCAIGWPRPPSPAYPPELHQLVTAALVSEPEARPSAAQLAQMAEALTQRGLPDPDPQPYTGVGGAAPKR</sequence>
<evidence type="ECO:0000256" key="8">
    <source>
        <dbReference type="ARBA" id="ARBA00048679"/>
    </source>
</evidence>
<keyword evidence="5" id="KW-0418">Kinase</keyword>
<evidence type="ECO:0000256" key="4">
    <source>
        <dbReference type="ARBA" id="ARBA00022741"/>
    </source>
</evidence>
<comment type="catalytic activity">
    <reaction evidence="7">
        <text>L-threonyl-[protein] + ATP = O-phospho-L-threonyl-[protein] + ADP + H(+)</text>
        <dbReference type="Rhea" id="RHEA:46608"/>
        <dbReference type="Rhea" id="RHEA-COMP:11060"/>
        <dbReference type="Rhea" id="RHEA-COMP:11605"/>
        <dbReference type="ChEBI" id="CHEBI:15378"/>
        <dbReference type="ChEBI" id="CHEBI:30013"/>
        <dbReference type="ChEBI" id="CHEBI:30616"/>
        <dbReference type="ChEBI" id="CHEBI:61977"/>
        <dbReference type="ChEBI" id="CHEBI:456216"/>
        <dbReference type="EC" id="2.7.11.1"/>
    </reaction>
</comment>
<feature type="region of interest" description="Disordered" evidence="10">
    <location>
        <begin position="181"/>
        <end position="202"/>
    </location>
</feature>
<dbReference type="PROSITE" id="PS00108">
    <property type="entry name" value="PROTEIN_KINASE_ST"/>
    <property type="match status" value="1"/>
</dbReference>
<dbReference type="Pfam" id="PF00069">
    <property type="entry name" value="Pkinase"/>
    <property type="match status" value="1"/>
</dbReference>
<dbReference type="EMBL" id="BRXU01000005">
    <property type="protein sequence ID" value="GLC51901.1"/>
    <property type="molecule type" value="Genomic_DNA"/>
</dbReference>
<feature type="region of interest" description="Disordered" evidence="10">
    <location>
        <begin position="140"/>
        <end position="164"/>
    </location>
</feature>
<dbReference type="GO" id="GO:0005524">
    <property type="term" value="F:ATP binding"/>
    <property type="evidence" value="ECO:0007669"/>
    <property type="project" value="UniProtKB-UniRule"/>
</dbReference>
<feature type="domain" description="Protein kinase" evidence="11">
    <location>
        <begin position="47"/>
        <end position="490"/>
    </location>
</feature>
<evidence type="ECO:0000313" key="13">
    <source>
        <dbReference type="Proteomes" id="UP001165080"/>
    </source>
</evidence>
<evidence type="ECO:0000256" key="10">
    <source>
        <dbReference type="SAM" id="MobiDB-lite"/>
    </source>
</evidence>
<evidence type="ECO:0000256" key="2">
    <source>
        <dbReference type="ARBA" id="ARBA00022527"/>
    </source>
</evidence>
<dbReference type="AlphaFoldDB" id="A0A9W6F188"/>
<feature type="compositionally biased region" description="Low complexity" evidence="10">
    <location>
        <begin position="286"/>
        <end position="311"/>
    </location>
</feature>
<dbReference type="InterPro" id="IPR017441">
    <property type="entry name" value="Protein_kinase_ATP_BS"/>
</dbReference>
<evidence type="ECO:0000313" key="12">
    <source>
        <dbReference type="EMBL" id="GLC51901.1"/>
    </source>
</evidence>
<dbReference type="PANTHER" id="PTHR45998:SF2">
    <property type="entry name" value="SERINE_THREONINE-PROTEIN KINASE 16"/>
    <property type="match status" value="1"/>
</dbReference>
<dbReference type="InterPro" id="IPR000719">
    <property type="entry name" value="Prot_kinase_dom"/>
</dbReference>
<protein>
    <recommendedName>
        <fullName evidence="1">non-specific serine/threonine protein kinase</fullName>
        <ecNumber evidence="1">2.7.11.1</ecNumber>
    </recommendedName>
</protein>
<keyword evidence="6 9" id="KW-0067">ATP-binding</keyword>
<proteinExistence type="predicted"/>
<keyword evidence="4 9" id="KW-0547">Nucleotide-binding</keyword>
<gene>
    <name evidence="12" type="primary">PLEST003605</name>
    <name evidence="12" type="ORF">PLESTB_000561000</name>
</gene>
<dbReference type="InterPro" id="IPR001245">
    <property type="entry name" value="Ser-Thr/Tyr_kinase_cat_dom"/>
</dbReference>
<dbReference type="Gene3D" id="3.30.200.20">
    <property type="entry name" value="Phosphorylase Kinase, domain 1"/>
    <property type="match status" value="1"/>
</dbReference>
<reference evidence="12 13" key="1">
    <citation type="journal article" date="2023" name="Commun. Biol.">
        <title>Reorganization of the ancestral sex-determining regions during the evolution of trioecy in Pleodorina starrii.</title>
        <authorList>
            <person name="Takahashi K."/>
            <person name="Suzuki S."/>
            <person name="Kawai-Toyooka H."/>
            <person name="Yamamoto K."/>
            <person name="Hamaji T."/>
            <person name="Ootsuki R."/>
            <person name="Yamaguchi H."/>
            <person name="Kawachi M."/>
            <person name="Higashiyama T."/>
            <person name="Nozaki H."/>
        </authorList>
    </citation>
    <scope>NUCLEOTIDE SEQUENCE [LARGE SCALE GENOMIC DNA]</scope>
    <source>
        <strain evidence="12 13">NIES-4479</strain>
    </source>
</reference>
<evidence type="ECO:0000256" key="1">
    <source>
        <dbReference type="ARBA" id="ARBA00012513"/>
    </source>
</evidence>
<dbReference type="Proteomes" id="UP001165080">
    <property type="component" value="Unassembled WGS sequence"/>
</dbReference>
<feature type="binding site" evidence="9">
    <location>
        <position position="83"/>
    </location>
    <ligand>
        <name>ATP</name>
        <dbReference type="ChEBI" id="CHEBI:30616"/>
    </ligand>
</feature>
<dbReference type="PROSITE" id="PS00107">
    <property type="entry name" value="PROTEIN_KINASE_ATP"/>
    <property type="match status" value="1"/>
</dbReference>
<dbReference type="GO" id="GO:0005737">
    <property type="term" value="C:cytoplasm"/>
    <property type="evidence" value="ECO:0007669"/>
    <property type="project" value="TreeGrafter"/>
</dbReference>
<name>A0A9W6F188_9CHLO</name>
<dbReference type="EC" id="2.7.11.1" evidence="1"/>
<comment type="caution">
    <text evidence="12">The sequence shown here is derived from an EMBL/GenBank/DDBJ whole genome shotgun (WGS) entry which is preliminary data.</text>
</comment>
<dbReference type="PANTHER" id="PTHR45998">
    <property type="entry name" value="SERINE/THREONINE-PROTEIN KINASE 16"/>
    <property type="match status" value="1"/>
</dbReference>
<organism evidence="12 13">
    <name type="scientific">Pleodorina starrii</name>
    <dbReference type="NCBI Taxonomy" id="330485"/>
    <lineage>
        <taxon>Eukaryota</taxon>
        <taxon>Viridiplantae</taxon>
        <taxon>Chlorophyta</taxon>
        <taxon>core chlorophytes</taxon>
        <taxon>Chlorophyceae</taxon>
        <taxon>CS clade</taxon>
        <taxon>Chlamydomonadales</taxon>
        <taxon>Volvocaceae</taxon>
        <taxon>Pleodorina</taxon>
    </lineage>
</organism>
<comment type="catalytic activity">
    <reaction evidence="8">
        <text>L-seryl-[protein] + ATP = O-phospho-L-seryl-[protein] + ADP + H(+)</text>
        <dbReference type="Rhea" id="RHEA:17989"/>
        <dbReference type="Rhea" id="RHEA-COMP:9863"/>
        <dbReference type="Rhea" id="RHEA-COMP:11604"/>
        <dbReference type="ChEBI" id="CHEBI:15378"/>
        <dbReference type="ChEBI" id="CHEBI:29999"/>
        <dbReference type="ChEBI" id="CHEBI:30616"/>
        <dbReference type="ChEBI" id="CHEBI:83421"/>
        <dbReference type="ChEBI" id="CHEBI:456216"/>
        <dbReference type="EC" id="2.7.11.1"/>
    </reaction>
</comment>
<dbReference type="SUPFAM" id="SSF56112">
    <property type="entry name" value="Protein kinase-like (PK-like)"/>
    <property type="match status" value="1"/>
</dbReference>
<evidence type="ECO:0000256" key="3">
    <source>
        <dbReference type="ARBA" id="ARBA00022679"/>
    </source>
</evidence>
<dbReference type="Gene3D" id="1.10.510.10">
    <property type="entry name" value="Transferase(Phosphotransferase) domain 1"/>
    <property type="match status" value="1"/>
</dbReference>
<dbReference type="InterPro" id="IPR008271">
    <property type="entry name" value="Ser/Thr_kinase_AS"/>
</dbReference>
<dbReference type="InterPro" id="IPR011009">
    <property type="entry name" value="Kinase-like_dom_sf"/>
</dbReference>